<evidence type="ECO:0000256" key="3">
    <source>
        <dbReference type="ARBA" id="ARBA00009759"/>
    </source>
</evidence>
<dbReference type="GO" id="GO:0007165">
    <property type="term" value="P:signal transduction"/>
    <property type="evidence" value="ECO:0007669"/>
    <property type="project" value="TreeGrafter"/>
</dbReference>
<keyword evidence="6 7" id="KW-0460">Magnesium</keyword>
<evidence type="ECO:0000313" key="10">
    <source>
        <dbReference type="Proteomes" id="UP000231912"/>
    </source>
</evidence>
<dbReference type="PANTHER" id="PTHR20854">
    <property type="entry name" value="INOSITOL MONOPHOSPHATASE"/>
    <property type="match status" value="1"/>
</dbReference>
<dbReference type="CDD" id="cd01639">
    <property type="entry name" value="IMPase"/>
    <property type="match status" value="1"/>
</dbReference>
<feature type="binding site" evidence="7">
    <location>
        <position position="220"/>
    </location>
    <ligand>
        <name>Mg(2+)</name>
        <dbReference type="ChEBI" id="CHEBI:18420"/>
        <label>2</label>
    </ligand>
</feature>
<dbReference type="PANTHER" id="PTHR20854:SF4">
    <property type="entry name" value="INOSITOL-1-MONOPHOSPHATASE-RELATED"/>
    <property type="match status" value="1"/>
</dbReference>
<evidence type="ECO:0000256" key="5">
    <source>
        <dbReference type="ARBA" id="ARBA00022801"/>
    </source>
</evidence>
<dbReference type="Gene3D" id="3.40.190.80">
    <property type="match status" value="1"/>
</dbReference>
<proteinExistence type="inferred from homology"/>
<dbReference type="SUPFAM" id="SSF56655">
    <property type="entry name" value="Carbohydrate phosphatase"/>
    <property type="match status" value="1"/>
</dbReference>
<dbReference type="GO" id="GO:0006020">
    <property type="term" value="P:inositol metabolic process"/>
    <property type="evidence" value="ECO:0007669"/>
    <property type="project" value="TreeGrafter"/>
</dbReference>
<dbReference type="InterPro" id="IPR033942">
    <property type="entry name" value="IMPase"/>
</dbReference>
<dbReference type="Pfam" id="PF00459">
    <property type="entry name" value="Inositol_P"/>
    <property type="match status" value="1"/>
</dbReference>
<evidence type="ECO:0000256" key="1">
    <source>
        <dbReference type="ARBA" id="ARBA00001033"/>
    </source>
</evidence>
<dbReference type="GO" id="GO:0046872">
    <property type="term" value="F:metal ion binding"/>
    <property type="evidence" value="ECO:0007669"/>
    <property type="project" value="UniProtKB-KW"/>
</dbReference>
<evidence type="ECO:0000256" key="2">
    <source>
        <dbReference type="ARBA" id="ARBA00001946"/>
    </source>
</evidence>
<protein>
    <recommendedName>
        <fullName evidence="8">Inositol-1-monophosphatase</fullName>
        <ecNumber evidence="8">3.1.3.25</ecNumber>
    </recommendedName>
</protein>
<dbReference type="GO" id="GO:0008934">
    <property type="term" value="F:inositol monophosphate 1-phosphatase activity"/>
    <property type="evidence" value="ECO:0007669"/>
    <property type="project" value="InterPro"/>
</dbReference>
<dbReference type="Proteomes" id="UP000231912">
    <property type="component" value="Unassembled WGS sequence"/>
</dbReference>
<dbReference type="EC" id="3.1.3.25" evidence="8"/>
<feature type="binding site" evidence="7">
    <location>
        <position position="93"/>
    </location>
    <ligand>
        <name>Mg(2+)</name>
        <dbReference type="ChEBI" id="CHEBI:18420"/>
        <label>2</label>
    </ligand>
</feature>
<comment type="cofactor">
    <cofactor evidence="2 7 8">
        <name>Mg(2+)</name>
        <dbReference type="ChEBI" id="CHEBI:18420"/>
    </cofactor>
</comment>
<feature type="binding site" evidence="7">
    <location>
        <position position="90"/>
    </location>
    <ligand>
        <name>Mg(2+)</name>
        <dbReference type="ChEBI" id="CHEBI:18420"/>
        <label>2</label>
    </ligand>
</feature>
<feature type="binding site" evidence="7">
    <location>
        <position position="74"/>
    </location>
    <ligand>
        <name>Mg(2+)</name>
        <dbReference type="ChEBI" id="CHEBI:18420"/>
        <label>1</label>
        <note>catalytic</note>
    </ligand>
</feature>
<comment type="caution">
    <text evidence="9">The sequence shown here is derived from an EMBL/GenBank/DDBJ whole genome shotgun (WGS) entry which is preliminary data.</text>
</comment>
<dbReference type="PRINTS" id="PR00377">
    <property type="entry name" value="IMPHPHTASES"/>
</dbReference>
<dbReference type="RefSeq" id="WP_100757608.1">
    <property type="nucleotide sequence ID" value="NZ_NPDT01000001.1"/>
</dbReference>
<dbReference type="AlphaFoldDB" id="A0A2M9ZF74"/>
<evidence type="ECO:0000256" key="6">
    <source>
        <dbReference type="ARBA" id="ARBA00022842"/>
    </source>
</evidence>
<evidence type="ECO:0000256" key="7">
    <source>
        <dbReference type="PIRSR" id="PIRSR600760-2"/>
    </source>
</evidence>
<dbReference type="FunFam" id="3.40.190.80:FF:000002">
    <property type="entry name" value="Inositol-1-monophosphatase"/>
    <property type="match status" value="1"/>
</dbReference>
<keyword evidence="4 7" id="KW-0479">Metal-binding</keyword>
<comment type="similarity">
    <text evidence="3 8">Belongs to the inositol monophosphatase superfamily.</text>
</comment>
<evidence type="ECO:0000256" key="4">
    <source>
        <dbReference type="ARBA" id="ARBA00022723"/>
    </source>
</evidence>
<evidence type="ECO:0000313" key="9">
    <source>
        <dbReference type="EMBL" id="PJZ67053.1"/>
    </source>
</evidence>
<sequence length="272" mass="30642">MSYENEIKIRYQHFLNFAPKIMEFLTSTHESEDLKVTHKGSIESDLVTIADKGSEELIVTEIRSAFPEDHILGEEGSSHEGTSRFKWIIDPLDGTVNYSHRLPLYCCCIGLEDMETRSAVMGIVPLPALGQVYHAMLGQGAFRDKTKIRVSETHEIKKALLCTGFPYDRDDKIDRLIFNLRNFLIKARGIRRTGSAGLDICWVAEGKFDAFWEEDLKPWDMTAAAAILQEAGGKLSTFANNTFHPYVSNVIASNGKLHEKMVEVLEEFVGLP</sequence>
<dbReference type="InterPro" id="IPR000760">
    <property type="entry name" value="Inositol_monophosphatase-like"/>
</dbReference>
<dbReference type="EMBL" id="NPDT01000001">
    <property type="protein sequence ID" value="PJZ67053.1"/>
    <property type="molecule type" value="Genomic_DNA"/>
</dbReference>
<feature type="binding site" evidence="7">
    <location>
        <position position="92"/>
    </location>
    <ligand>
        <name>Mg(2+)</name>
        <dbReference type="ChEBI" id="CHEBI:18420"/>
        <label>1</label>
        <note>catalytic</note>
    </ligand>
</feature>
<dbReference type="InterPro" id="IPR022337">
    <property type="entry name" value="Inositol_monophosphatase_SuhB"/>
</dbReference>
<comment type="catalytic activity">
    <reaction evidence="1 8">
        <text>a myo-inositol phosphate + H2O = myo-inositol + phosphate</text>
        <dbReference type="Rhea" id="RHEA:24056"/>
        <dbReference type="ChEBI" id="CHEBI:15377"/>
        <dbReference type="ChEBI" id="CHEBI:17268"/>
        <dbReference type="ChEBI" id="CHEBI:43474"/>
        <dbReference type="ChEBI" id="CHEBI:84139"/>
        <dbReference type="EC" id="3.1.3.25"/>
    </reaction>
</comment>
<dbReference type="Gene3D" id="3.30.540.10">
    <property type="entry name" value="Fructose-1,6-Bisphosphatase, subunit A, domain 1"/>
    <property type="match status" value="1"/>
</dbReference>
<name>A0A2M9ZF74_9LEPT</name>
<gene>
    <name evidence="9" type="ORF">CH371_02970</name>
</gene>
<organism evidence="9 10">
    <name type="scientific">Leptospira wolffii</name>
    <dbReference type="NCBI Taxonomy" id="409998"/>
    <lineage>
        <taxon>Bacteria</taxon>
        <taxon>Pseudomonadati</taxon>
        <taxon>Spirochaetota</taxon>
        <taxon>Spirochaetia</taxon>
        <taxon>Leptospirales</taxon>
        <taxon>Leptospiraceae</taxon>
        <taxon>Leptospira</taxon>
    </lineage>
</organism>
<dbReference type="InterPro" id="IPR020583">
    <property type="entry name" value="Inositol_monoP_metal-BS"/>
</dbReference>
<evidence type="ECO:0000256" key="8">
    <source>
        <dbReference type="RuleBase" id="RU364068"/>
    </source>
</evidence>
<keyword evidence="5 8" id="KW-0378">Hydrolase</keyword>
<dbReference type="PROSITE" id="PS00629">
    <property type="entry name" value="IMP_1"/>
    <property type="match status" value="1"/>
</dbReference>
<reference evidence="9 10" key="1">
    <citation type="submission" date="2017-07" db="EMBL/GenBank/DDBJ databases">
        <title>Leptospira spp. isolated from tropical soils.</title>
        <authorList>
            <person name="Thibeaux R."/>
            <person name="Iraola G."/>
            <person name="Ferres I."/>
            <person name="Bierque E."/>
            <person name="Girault D."/>
            <person name="Soupe-Gilbert M.-E."/>
            <person name="Picardeau M."/>
            <person name="Goarant C."/>
        </authorList>
    </citation>
    <scope>NUCLEOTIDE SEQUENCE [LARGE SCALE GENOMIC DNA]</scope>
    <source>
        <strain evidence="9 10">FH2-C-A2</strain>
    </source>
</reference>
<accession>A0A2M9ZF74</accession>
<dbReference type="PRINTS" id="PR01959">
    <property type="entry name" value="SBIMPHPHTASE"/>
</dbReference>